<dbReference type="InterPro" id="IPR001453">
    <property type="entry name" value="MoaB/Mog_dom"/>
</dbReference>
<dbReference type="STRING" id="1658174.A0A1J9Q6R8"/>
<comment type="catalytic activity">
    <reaction evidence="1">
        <text>adenylyl-molybdopterin + molybdate = Mo-molybdopterin + AMP + H(+)</text>
        <dbReference type="Rhea" id="RHEA:35047"/>
        <dbReference type="ChEBI" id="CHEBI:15378"/>
        <dbReference type="ChEBI" id="CHEBI:36264"/>
        <dbReference type="ChEBI" id="CHEBI:62727"/>
        <dbReference type="ChEBI" id="CHEBI:71302"/>
        <dbReference type="ChEBI" id="CHEBI:456215"/>
    </reaction>
</comment>
<accession>A0A1J9Q6R8</accession>
<dbReference type="GO" id="GO:0006777">
    <property type="term" value="P:Mo-molybdopterin cofactor biosynthetic process"/>
    <property type="evidence" value="ECO:0007669"/>
    <property type="project" value="UniProtKB-UniRule"/>
</dbReference>
<keyword evidence="1" id="KW-0500">Molybdenum</keyword>
<protein>
    <recommendedName>
        <fullName evidence="2">MoaB/Mog domain-containing protein</fullName>
    </recommendedName>
</protein>
<dbReference type="PANTHER" id="PTHR10192">
    <property type="entry name" value="MOLYBDOPTERIN BIOSYNTHESIS PROTEIN"/>
    <property type="match status" value="1"/>
</dbReference>
<dbReference type="OrthoDB" id="4206310at2759"/>
<proteinExistence type="inferred from homology"/>
<keyword evidence="4" id="KW-1185">Reference proteome</keyword>
<dbReference type="InterPro" id="IPR036425">
    <property type="entry name" value="MoaB/Mog-like_dom_sf"/>
</dbReference>
<evidence type="ECO:0000313" key="3">
    <source>
        <dbReference type="EMBL" id="OJD24438.1"/>
    </source>
</evidence>
<dbReference type="Gene3D" id="3.40.980.10">
    <property type="entry name" value="MoaB/Mog-like domain"/>
    <property type="match status" value="1"/>
</dbReference>
<gene>
    <name evidence="3" type="ORF">ACJ73_04205</name>
</gene>
<dbReference type="AlphaFoldDB" id="A0A1J9Q6R8"/>
<comment type="catalytic activity">
    <reaction evidence="1">
        <text>molybdopterin + ATP + H(+) = adenylyl-molybdopterin + diphosphate</text>
        <dbReference type="Rhea" id="RHEA:31331"/>
        <dbReference type="ChEBI" id="CHEBI:15378"/>
        <dbReference type="ChEBI" id="CHEBI:30616"/>
        <dbReference type="ChEBI" id="CHEBI:33019"/>
        <dbReference type="ChEBI" id="CHEBI:58698"/>
        <dbReference type="ChEBI" id="CHEBI:62727"/>
    </reaction>
</comment>
<dbReference type="GO" id="GO:0046872">
    <property type="term" value="F:metal ion binding"/>
    <property type="evidence" value="ECO:0007669"/>
    <property type="project" value="UniProtKB-UniRule"/>
</dbReference>
<dbReference type="Pfam" id="PF00994">
    <property type="entry name" value="MoCF_biosynth"/>
    <property type="match status" value="1"/>
</dbReference>
<dbReference type="SUPFAM" id="SSF53218">
    <property type="entry name" value="Molybdenum cofactor biosynthesis proteins"/>
    <property type="match status" value="1"/>
</dbReference>
<dbReference type="Proteomes" id="UP000242791">
    <property type="component" value="Unassembled WGS sequence"/>
</dbReference>
<comment type="caution">
    <text evidence="3">The sequence shown here is derived from an EMBL/GenBank/DDBJ whole genome shotgun (WGS) entry which is preliminary data.</text>
</comment>
<dbReference type="UniPathway" id="UPA00344"/>
<evidence type="ECO:0000313" key="4">
    <source>
        <dbReference type="Proteomes" id="UP000242791"/>
    </source>
</evidence>
<comment type="function">
    <text evidence="1">Catalyzes two steps in the biosynthesis of the molybdenum cofactor. In the first step, molybdopterin is adenylated. Subsequently, molybdate is inserted into adenylated molybdopterin and AMP is released.</text>
</comment>
<keyword evidence="1" id="KW-0501">Molybdenum cofactor biosynthesis</keyword>
<dbReference type="VEuPathDB" id="FungiDB:ACJ73_04205"/>
<evidence type="ECO:0000256" key="1">
    <source>
        <dbReference type="RuleBase" id="RU365090"/>
    </source>
</evidence>
<dbReference type="EMBL" id="LGTZ01000562">
    <property type="protein sequence ID" value="OJD24438.1"/>
    <property type="molecule type" value="Genomic_DNA"/>
</dbReference>
<dbReference type="GO" id="GO:0061599">
    <property type="term" value="F:molybdopterin molybdotransferase activity"/>
    <property type="evidence" value="ECO:0007669"/>
    <property type="project" value="UniProtKB-UniRule"/>
</dbReference>
<dbReference type="SMART" id="SM00852">
    <property type="entry name" value="MoCF_biosynth"/>
    <property type="match status" value="1"/>
</dbReference>
<dbReference type="GO" id="GO:0005524">
    <property type="term" value="F:ATP binding"/>
    <property type="evidence" value="ECO:0007669"/>
    <property type="project" value="UniProtKB-UniRule"/>
</dbReference>
<dbReference type="InterPro" id="IPR038987">
    <property type="entry name" value="MoeA-like"/>
</dbReference>
<keyword evidence="1" id="KW-0460">Magnesium</keyword>
<comment type="similarity">
    <text evidence="1">Belongs to the MoeA family.</text>
</comment>
<keyword evidence="1" id="KW-0479">Metal-binding</keyword>
<feature type="domain" description="MoaB/Mog" evidence="2">
    <location>
        <begin position="77"/>
        <end position="199"/>
    </location>
</feature>
<reference evidence="3 4" key="1">
    <citation type="submission" date="2015-08" db="EMBL/GenBank/DDBJ databases">
        <title>Emmonsia species relationships and genome sequence.</title>
        <authorList>
            <person name="Cuomo C.A."/>
            <person name="Schwartz I.S."/>
            <person name="Kenyon C."/>
            <person name="De Hoog G.S."/>
            <person name="Govender N.P."/>
            <person name="Botha A."/>
            <person name="Moreno L."/>
            <person name="De Vries M."/>
            <person name="Munoz J.F."/>
            <person name="Stielow J.B."/>
        </authorList>
    </citation>
    <scope>NUCLEOTIDE SEQUENCE [LARGE SCALE GENOMIC DNA]</scope>
    <source>
        <strain evidence="3 4">EI222</strain>
    </source>
</reference>
<name>A0A1J9Q6R8_9EURO</name>
<evidence type="ECO:0000259" key="2">
    <source>
        <dbReference type="SMART" id="SM00852"/>
    </source>
</evidence>
<keyword evidence="1" id="KW-0808">Transferase</keyword>
<dbReference type="PANTHER" id="PTHR10192:SF30">
    <property type="entry name" value="MOLYBDOPTERIN ADENYLYLTRANSFERASE"/>
    <property type="match status" value="1"/>
</dbReference>
<sequence length="209" mass="22277">MDGYALSSKATRTSSDDAWNPVIFAADTVPVPLDSIITYSDAGSGRGSSGAREEADRFIRVLKPAWPNQILRRPRVGVFSTGSELVNCHGHGGGRCGGRGGRGDVGIPDVNGPFIWAMEDNDGLAAEKILSRLQERQGRPQYDMLITTGGVSVGKVDFIPEALHRFNASMLFPRVAMRPGHPALFAMGPFTFGSQATGGCNGIDPVNME</sequence>
<comment type="cofactor">
    <cofactor evidence="1">
        <name>Mg(2+)</name>
        <dbReference type="ChEBI" id="CHEBI:18420"/>
    </cofactor>
</comment>
<organism evidence="3 4">
    <name type="scientific">Blastomyces percursus</name>
    <dbReference type="NCBI Taxonomy" id="1658174"/>
    <lineage>
        <taxon>Eukaryota</taxon>
        <taxon>Fungi</taxon>
        <taxon>Dikarya</taxon>
        <taxon>Ascomycota</taxon>
        <taxon>Pezizomycotina</taxon>
        <taxon>Eurotiomycetes</taxon>
        <taxon>Eurotiomycetidae</taxon>
        <taxon>Onygenales</taxon>
        <taxon>Ajellomycetaceae</taxon>
        <taxon>Blastomyces</taxon>
    </lineage>
</organism>
<dbReference type="GO" id="GO:0005829">
    <property type="term" value="C:cytosol"/>
    <property type="evidence" value="ECO:0007669"/>
    <property type="project" value="TreeGrafter"/>
</dbReference>
<dbReference type="GO" id="GO:0061598">
    <property type="term" value="F:molybdopterin adenylyltransferase activity"/>
    <property type="evidence" value="ECO:0007669"/>
    <property type="project" value="UniProtKB-UniRule"/>
</dbReference>
<comment type="pathway">
    <text evidence="1">Cofactor biosynthesis; molybdopterin biosynthesis.</text>
</comment>